<dbReference type="EMBL" id="GBRH01257411">
    <property type="protein sequence ID" value="JAD40484.1"/>
    <property type="molecule type" value="Transcribed_RNA"/>
</dbReference>
<evidence type="ECO:0000313" key="1">
    <source>
        <dbReference type="EMBL" id="JAD40484.1"/>
    </source>
</evidence>
<reference evidence="1" key="2">
    <citation type="journal article" date="2015" name="Data Brief">
        <title>Shoot transcriptome of the giant reed, Arundo donax.</title>
        <authorList>
            <person name="Barrero R.A."/>
            <person name="Guerrero F.D."/>
            <person name="Moolhuijzen P."/>
            <person name="Goolsby J.A."/>
            <person name="Tidwell J."/>
            <person name="Bellgard S.E."/>
            <person name="Bellgard M.I."/>
        </authorList>
    </citation>
    <scope>NUCLEOTIDE SEQUENCE</scope>
    <source>
        <tissue evidence="1">Shoot tissue taken approximately 20 cm above the soil surface</tissue>
    </source>
</reference>
<reference evidence="1" key="1">
    <citation type="submission" date="2014-09" db="EMBL/GenBank/DDBJ databases">
        <authorList>
            <person name="Magalhaes I.L.F."/>
            <person name="Oliveira U."/>
            <person name="Santos F.R."/>
            <person name="Vidigal T.H.D.A."/>
            <person name="Brescovit A.D."/>
            <person name="Santos A.J."/>
        </authorList>
    </citation>
    <scope>NUCLEOTIDE SEQUENCE</scope>
    <source>
        <tissue evidence="1">Shoot tissue taken approximately 20 cm above the soil surface</tissue>
    </source>
</reference>
<organism evidence="1">
    <name type="scientific">Arundo donax</name>
    <name type="common">Giant reed</name>
    <name type="synonym">Donax arundinaceus</name>
    <dbReference type="NCBI Taxonomy" id="35708"/>
    <lineage>
        <taxon>Eukaryota</taxon>
        <taxon>Viridiplantae</taxon>
        <taxon>Streptophyta</taxon>
        <taxon>Embryophyta</taxon>
        <taxon>Tracheophyta</taxon>
        <taxon>Spermatophyta</taxon>
        <taxon>Magnoliopsida</taxon>
        <taxon>Liliopsida</taxon>
        <taxon>Poales</taxon>
        <taxon>Poaceae</taxon>
        <taxon>PACMAD clade</taxon>
        <taxon>Arundinoideae</taxon>
        <taxon>Arundineae</taxon>
        <taxon>Arundo</taxon>
    </lineage>
</organism>
<name>A0A0A8ZM58_ARUDO</name>
<sequence length="8" mass="1132">MKMYFYIH</sequence>
<proteinExistence type="predicted"/>
<protein>
    <submittedName>
        <fullName evidence="1">Uncharacterized protein</fullName>
    </submittedName>
</protein>
<accession>A0A0A8ZM58</accession>